<keyword evidence="2" id="KW-0732">Signal</keyword>
<dbReference type="RefSeq" id="WP_351975701.1">
    <property type="nucleotide sequence ID" value="NZ_JBEPBX010000006.1"/>
</dbReference>
<organism evidence="3 4">
    <name type="scientific">Streptomyces xantholiticus</name>
    <dbReference type="NCBI Taxonomy" id="68285"/>
    <lineage>
        <taxon>Bacteria</taxon>
        <taxon>Bacillati</taxon>
        <taxon>Actinomycetota</taxon>
        <taxon>Actinomycetes</taxon>
        <taxon>Kitasatosporales</taxon>
        <taxon>Streptomycetaceae</taxon>
        <taxon>Streptomyces</taxon>
    </lineage>
</organism>
<reference evidence="3 4" key="1">
    <citation type="submission" date="2024-06" db="EMBL/GenBank/DDBJ databases">
        <title>The Natural Products Discovery Center: Release of the First 8490 Sequenced Strains for Exploring Actinobacteria Biosynthetic Diversity.</title>
        <authorList>
            <person name="Kalkreuter E."/>
            <person name="Kautsar S.A."/>
            <person name="Yang D."/>
            <person name="Bader C.D."/>
            <person name="Teijaro C.N."/>
            <person name="Fluegel L."/>
            <person name="Davis C.M."/>
            <person name="Simpson J.R."/>
            <person name="Lauterbach L."/>
            <person name="Steele A.D."/>
            <person name="Gui C."/>
            <person name="Meng S."/>
            <person name="Li G."/>
            <person name="Viehrig K."/>
            <person name="Ye F."/>
            <person name="Su P."/>
            <person name="Kiefer A.F."/>
            <person name="Nichols A."/>
            <person name="Cepeda A.J."/>
            <person name="Yan W."/>
            <person name="Fan B."/>
            <person name="Jiang Y."/>
            <person name="Adhikari A."/>
            <person name="Zheng C.-J."/>
            <person name="Schuster L."/>
            <person name="Cowan T.M."/>
            <person name="Smanski M.J."/>
            <person name="Chevrette M.G."/>
            <person name="De Carvalho L.P.S."/>
            <person name="Shen B."/>
        </authorList>
    </citation>
    <scope>NUCLEOTIDE SEQUENCE [LARGE SCALE GENOMIC DNA]</scope>
    <source>
        <strain evidence="3 4">NPDC000837</strain>
    </source>
</reference>
<feature type="region of interest" description="Disordered" evidence="1">
    <location>
        <begin position="33"/>
        <end position="74"/>
    </location>
</feature>
<sequence length="225" mass="23360">MRGVMRGRVRGAALGAVGAALVMGVVTGCSAGAGPDPVKNAGGSAAEKDGKTKKDEDKDNDKGGSVGAPGSPCPMPVTFDLVADWKPEAVERAADDEFAGLLEQGPVSLVCEIDAKPAGSIGFIRVWVGADAGDDTRKVLEAFVADAAADRRKEAYTETKAGTFDATEVSYVNTGEFLDEPKKERAFAVATPKGVVVVDLGGSDSEEHEQMLPAYELARKTLRSS</sequence>
<protein>
    <submittedName>
        <fullName evidence="3">Lipoprotein</fullName>
    </submittedName>
</protein>
<keyword evidence="3" id="KW-0449">Lipoprotein</keyword>
<evidence type="ECO:0000256" key="2">
    <source>
        <dbReference type="SAM" id="SignalP"/>
    </source>
</evidence>
<evidence type="ECO:0000313" key="4">
    <source>
        <dbReference type="Proteomes" id="UP001445472"/>
    </source>
</evidence>
<feature type="chain" id="PRO_5046396314" evidence="2">
    <location>
        <begin position="32"/>
        <end position="225"/>
    </location>
</feature>
<feature type="compositionally biased region" description="Basic and acidic residues" evidence="1">
    <location>
        <begin position="46"/>
        <end position="62"/>
    </location>
</feature>
<evidence type="ECO:0000313" key="3">
    <source>
        <dbReference type="EMBL" id="MER6613655.1"/>
    </source>
</evidence>
<keyword evidence="4" id="KW-1185">Reference proteome</keyword>
<evidence type="ECO:0000256" key="1">
    <source>
        <dbReference type="SAM" id="MobiDB-lite"/>
    </source>
</evidence>
<name>A0ABV1UTF1_9ACTN</name>
<feature type="signal peptide" evidence="2">
    <location>
        <begin position="1"/>
        <end position="31"/>
    </location>
</feature>
<dbReference type="Proteomes" id="UP001445472">
    <property type="component" value="Unassembled WGS sequence"/>
</dbReference>
<comment type="caution">
    <text evidence="3">The sequence shown here is derived from an EMBL/GenBank/DDBJ whole genome shotgun (WGS) entry which is preliminary data.</text>
</comment>
<dbReference type="InterPro" id="IPR044058">
    <property type="entry name" value="Lipoprotein_23"/>
</dbReference>
<proteinExistence type="predicted"/>
<gene>
    <name evidence="3" type="ORF">ABT276_09775</name>
</gene>
<dbReference type="PROSITE" id="PS51257">
    <property type="entry name" value="PROKAR_LIPOPROTEIN"/>
    <property type="match status" value="1"/>
</dbReference>
<accession>A0ABV1UTF1</accession>
<dbReference type="EMBL" id="JBEPBX010000006">
    <property type="protein sequence ID" value="MER6613655.1"/>
    <property type="molecule type" value="Genomic_DNA"/>
</dbReference>
<dbReference type="Pfam" id="PF18966">
    <property type="entry name" value="Lipoprotein_23"/>
    <property type="match status" value="1"/>
</dbReference>